<accession>A0ABV1DWP2</accession>
<organism evidence="3 4">
    <name type="scientific">Solibaculum intestinale</name>
    <dbReference type="NCBI Taxonomy" id="3133165"/>
    <lineage>
        <taxon>Bacteria</taxon>
        <taxon>Bacillati</taxon>
        <taxon>Bacillota</taxon>
        <taxon>Clostridia</taxon>
        <taxon>Eubacteriales</taxon>
        <taxon>Oscillospiraceae</taxon>
        <taxon>Solibaculum</taxon>
    </lineage>
</organism>
<feature type="region of interest" description="Disordered" evidence="1">
    <location>
        <begin position="1"/>
        <end position="20"/>
    </location>
</feature>
<keyword evidence="2" id="KW-0472">Membrane</keyword>
<dbReference type="Proteomes" id="UP001489509">
    <property type="component" value="Unassembled WGS sequence"/>
</dbReference>
<keyword evidence="2" id="KW-0812">Transmembrane</keyword>
<evidence type="ECO:0008006" key="5">
    <source>
        <dbReference type="Google" id="ProtNLM"/>
    </source>
</evidence>
<name>A0ABV1DWP2_9FIRM</name>
<gene>
    <name evidence="3" type="ORF">WMO26_01240</name>
</gene>
<evidence type="ECO:0000256" key="2">
    <source>
        <dbReference type="SAM" id="Phobius"/>
    </source>
</evidence>
<feature type="compositionally biased region" description="Basic and acidic residues" evidence="1">
    <location>
        <begin position="1"/>
        <end position="19"/>
    </location>
</feature>
<proteinExistence type="predicted"/>
<dbReference type="EMBL" id="JBBMFD010000001">
    <property type="protein sequence ID" value="MEQ2439446.1"/>
    <property type="molecule type" value="Genomic_DNA"/>
</dbReference>
<protein>
    <recommendedName>
        <fullName evidence="5">Preprotein translocase subunit SecE</fullName>
    </recommendedName>
</protein>
<evidence type="ECO:0000313" key="4">
    <source>
        <dbReference type="Proteomes" id="UP001489509"/>
    </source>
</evidence>
<keyword evidence="4" id="KW-1185">Reference proteome</keyword>
<feature type="transmembrane region" description="Helical" evidence="2">
    <location>
        <begin position="31"/>
        <end position="56"/>
    </location>
</feature>
<evidence type="ECO:0000313" key="3">
    <source>
        <dbReference type="EMBL" id="MEQ2439446.1"/>
    </source>
</evidence>
<keyword evidence="2" id="KW-1133">Transmembrane helix</keyword>
<sequence>MPEEKELQDTPKTQLEEPSKQTGLGATIGKVLFVVVLLAIITAVVIFSDSIINWVVGLF</sequence>
<comment type="caution">
    <text evidence="3">The sequence shown here is derived from an EMBL/GenBank/DDBJ whole genome shotgun (WGS) entry which is preliminary data.</text>
</comment>
<dbReference type="RefSeq" id="WP_349217706.1">
    <property type="nucleotide sequence ID" value="NZ_JBBMFD010000001.1"/>
</dbReference>
<evidence type="ECO:0000256" key="1">
    <source>
        <dbReference type="SAM" id="MobiDB-lite"/>
    </source>
</evidence>
<reference evidence="3 4" key="1">
    <citation type="submission" date="2024-03" db="EMBL/GenBank/DDBJ databases">
        <title>Human intestinal bacterial collection.</title>
        <authorList>
            <person name="Pauvert C."/>
            <person name="Hitch T.C.A."/>
            <person name="Clavel T."/>
        </authorList>
    </citation>
    <scope>NUCLEOTIDE SEQUENCE [LARGE SCALE GENOMIC DNA]</scope>
    <source>
        <strain evidence="3 4">CLA-JM-H44</strain>
    </source>
</reference>